<dbReference type="PANTHER" id="PTHR48043:SF23">
    <property type="entry name" value="UDP-GLUCURONOSYLTRANSFERASE"/>
    <property type="match status" value="1"/>
</dbReference>
<comment type="catalytic activity">
    <reaction evidence="8">
        <text>glucuronate acceptor + UDP-alpha-D-glucuronate = acceptor beta-D-glucuronoside + UDP + H(+)</text>
        <dbReference type="Rhea" id="RHEA:21032"/>
        <dbReference type="ChEBI" id="CHEBI:15378"/>
        <dbReference type="ChEBI" id="CHEBI:58052"/>
        <dbReference type="ChEBI" id="CHEBI:58223"/>
        <dbReference type="ChEBI" id="CHEBI:132367"/>
        <dbReference type="ChEBI" id="CHEBI:132368"/>
        <dbReference type="EC" id="2.4.1.17"/>
    </reaction>
</comment>
<keyword evidence="5" id="KW-0328">Glycosyltransferase</keyword>
<dbReference type="FunFam" id="3.40.50.2000:FF:000228">
    <property type="entry name" value="UDP-GlucuronosylTransferase"/>
    <property type="match status" value="1"/>
</dbReference>
<keyword evidence="11" id="KW-1185">Reference proteome</keyword>
<dbReference type="SUPFAM" id="SSF53756">
    <property type="entry name" value="UDP-Glycosyltransferase/glycogen phosphorylase"/>
    <property type="match status" value="1"/>
</dbReference>
<evidence type="ECO:0000256" key="3">
    <source>
        <dbReference type="ARBA" id="ARBA00012544"/>
    </source>
</evidence>
<evidence type="ECO:0000256" key="8">
    <source>
        <dbReference type="ARBA" id="ARBA00047475"/>
    </source>
</evidence>
<dbReference type="GO" id="GO:0015020">
    <property type="term" value="F:glucuronosyltransferase activity"/>
    <property type="evidence" value="ECO:0007669"/>
    <property type="project" value="UniProtKB-EC"/>
</dbReference>
<sequence length="433" mass="49031">MNSSLIVLLVLVIAFASARFSCGQDALQANLAEMLVKNDCKGRLQAIDNCCAAHTKCHKKKQASKADCDSRFCTCAKKASNKLPLCGLQTDNLCNTAKTFGDLLRVLSIYSIDAYNYLITNPTVGFSHVKYNSKIADVLADAGHNVTILQYYHIPMPNLDGLVKNPNVEIIHYYPDNFEELRKAKTATLPEFWATKSMDSPLLGYFVKPAFFASMWNNTYTKLLRDKEFLKTLEARNFDAVLAETFEIGGFYIAHLINARSVIATMPSVRYPYTEQLFGQPATLGYIPGDFSRMGKEATVFDRLNDIYYDFFSTISHKAYADAQQVLYSSIVGYNLPDWKELVTKSTYFFTNTNSYLDFAIPKTQNIIHVGGFTVDKEATYKLPEEYQNIIKENTVIISFGSVVRSYEMPEEFKNGLIKLFRSISKYNIYLEI</sequence>
<dbReference type="Proteomes" id="UP001152747">
    <property type="component" value="Unassembled WGS sequence"/>
</dbReference>
<feature type="chain" id="PRO_5040319683" description="glucuronosyltransferase" evidence="9">
    <location>
        <begin position="19"/>
        <end position="433"/>
    </location>
</feature>
<gene>
    <name evidence="10" type="ORF">CAMP_LOCUS13868</name>
</gene>
<protein>
    <recommendedName>
        <fullName evidence="3">glucuronosyltransferase</fullName>
        <ecNumber evidence="3">2.4.1.17</ecNumber>
    </recommendedName>
</protein>
<name>A0A9P1IV10_9PELO</name>
<dbReference type="EC" id="2.4.1.17" evidence="3"/>
<keyword evidence="4" id="KW-0964">Secreted</keyword>
<dbReference type="GO" id="GO:0005576">
    <property type="term" value="C:extracellular region"/>
    <property type="evidence" value="ECO:0007669"/>
    <property type="project" value="UniProtKB-SubCell"/>
</dbReference>
<comment type="subcellular location">
    <subcellularLocation>
        <location evidence="1">Secreted</location>
    </subcellularLocation>
</comment>
<evidence type="ECO:0000313" key="10">
    <source>
        <dbReference type="EMBL" id="CAI5451231.1"/>
    </source>
</evidence>
<organism evidence="10 11">
    <name type="scientific">Caenorhabditis angaria</name>
    <dbReference type="NCBI Taxonomy" id="860376"/>
    <lineage>
        <taxon>Eukaryota</taxon>
        <taxon>Metazoa</taxon>
        <taxon>Ecdysozoa</taxon>
        <taxon>Nematoda</taxon>
        <taxon>Chromadorea</taxon>
        <taxon>Rhabditida</taxon>
        <taxon>Rhabditina</taxon>
        <taxon>Rhabditomorpha</taxon>
        <taxon>Rhabditoidea</taxon>
        <taxon>Rhabditidae</taxon>
        <taxon>Peloderinae</taxon>
        <taxon>Caenorhabditis</taxon>
    </lineage>
</organism>
<dbReference type="PROSITE" id="PS00118">
    <property type="entry name" value="PA2_HIS"/>
    <property type="match status" value="1"/>
</dbReference>
<dbReference type="OrthoDB" id="5835829at2759"/>
<dbReference type="InterPro" id="IPR050271">
    <property type="entry name" value="UDP-glycosyltransferase"/>
</dbReference>
<evidence type="ECO:0000256" key="2">
    <source>
        <dbReference type="ARBA" id="ARBA00009995"/>
    </source>
</evidence>
<evidence type="ECO:0000256" key="7">
    <source>
        <dbReference type="ARBA" id="ARBA00022729"/>
    </source>
</evidence>
<comment type="caution">
    <text evidence="10">The sequence shown here is derived from an EMBL/GenBank/DDBJ whole genome shotgun (WGS) entry which is preliminary data.</text>
</comment>
<dbReference type="InterPro" id="IPR002213">
    <property type="entry name" value="UDP_glucos_trans"/>
</dbReference>
<keyword evidence="7 9" id="KW-0732">Signal</keyword>
<dbReference type="EMBL" id="CANHGI010000005">
    <property type="protein sequence ID" value="CAI5451231.1"/>
    <property type="molecule type" value="Genomic_DNA"/>
</dbReference>
<proteinExistence type="inferred from homology"/>
<evidence type="ECO:0000256" key="1">
    <source>
        <dbReference type="ARBA" id="ARBA00004613"/>
    </source>
</evidence>
<evidence type="ECO:0000256" key="4">
    <source>
        <dbReference type="ARBA" id="ARBA00022525"/>
    </source>
</evidence>
<accession>A0A9P1IV10</accession>
<evidence type="ECO:0000256" key="6">
    <source>
        <dbReference type="ARBA" id="ARBA00022679"/>
    </source>
</evidence>
<dbReference type="PANTHER" id="PTHR48043">
    <property type="entry name" value="EG:EG0003.4 PROTEIN-RELATED"/>
    <property type="match status" value="1"/>
</dbReference>
<reference evidence="10" key="1">
    <citation type="submission" date="2022-11" db="EMBL/GenBank/DDBJ databases">
        <authorList>
            <person name="Kikuchi T."/>
        </authorList>
    </citation>
    <scope>NUCLEOTIDE SEQUENCE</scope>
    <source>
        <strain evidence="10">PS1010</strain>
    </source>
</reference>
<feature type="signal peptide" evidence="9">
    <location>
        <begin position="1"/>
        <end position="18"/>
    </location>
</feature>
<evidence type="ECO:0000313" key="11">
    <source>
        <dbReference type="Proteomes" id="UP001152747"/>
    </source>
</evidence>
<keyword evidence="6" id="KW-0808">Transferase</keyword>
<dbReference type="Pfam" id="PF00201">
    <property type="entry name" value="UDPGT"/>
    <property type="match status" value="1"/>
</dbReference>
<evidence type="ECO:0000256" key="5">
    <source>
        <dbReference type="ARBA" id="ARBA00022676"/>
    </source>
</evidence>
<dbReference type="AlphaFoldDB" id="A0A9P1IV10"/>
<dbReference type="InterPro" id="IPR033113">
    <property type="entry name" value="PLA2_histidine"/>
</dbReference>
<comment type="similarity">
    <text evidence="2">Belongs to the UDP-glycosyltransferase family.</text>
</comment>
<evidence type="ECO:0000256" key="9">
    <source>
        <dbReference type="SAM" id="SignalP"/>
    </source>
</evidence>